<evidence type="ECO:0000256" key="8">
    <source>
        <dbReference type="ARBA" id="ARBA00023204"/>
    </source>
</evidence>
<feature type="domain" description="Xylose isomerase-like TIM barrel" evidence="10">
    <location>
        <begin position="31"/>
        <end position="288"/>
    </location>
</feature>
<dbReference type="PROSITE" id="PS00731">
    <property type="entry name" value="AP_NUCLEASE_F2_3"/>
    <property type="match status" value="1"/>
</dbReference>
<dbReference type="STRING" id="1071380.I2H8T8"/>
<dbReference type="eggNOG" id="KOG3997">
    <property type="taxonomic scope" value="Eukaryota"/>
</dbReference>
<dbReference type="GeneID" id="14497968"/>
<dbReference type="PANTHER" id="PTHR21445:SF0">
    <property type="entry name" value="APURINIC-APYRIMIDINIC ENDONUCLEASE"/>
    <property type="match status" value="1"/>
</dbReference>
<dbReference type="GO" id="GO:0003677">
    <property type="term" value="F:DNA binding"/>
    <property type="evidence" value="ECO:0007669"/>
    <property type="project" value="InterPro"/>
</dbReference>
<dbReference type="InterPro" id="IPR036237">
    <property type="entry name" value="Xyl_isomerase-like_sf"/>
</dbReference>
<keyword evidence="12" id="KW-1185">Reference proteome</keyword>
<proteinExistence type="inferred from homology"/>
<dbReference type="GO" id="GO:0003906">
    <property type="term" value="F:DNA-(apurinic or apyrimidinic site) endonuclease activity"/>
    <property type="evidence" value="ECO:0007669"/>
    <property type="project" value="EnsemblFungi"/>
</dbReference>
<sequence length="372" mass="42385">MLTKMIRSTTSKYKFGAHVSTKGGVSNSVTNAYNIGCNSFALFLKSPRKWESPQYTTEEILKFKANCEEFRYDPLLDILPHGQYFINLANPDKEKTEKSFNSLLDDLTRCEQLGIGLYNLHPGSSIDGDHQRQLKQLAEYLNKAIKKTKFVKILLENMSGKGNLVGSDLKDLETVISFIEDKSRIGVCVDTCHTFSAGYDLRNKESFEKFWKDFDDIVGLKYLGAIHLNDSKTPYAANKDLHEKLGEGFIGLETFRLISHDERFTKLPIILETPQKDDTGYGHEINLLEWLETVDRSEDSELKAKIQELQQLGEKSRNEQIKKFEEGEKKKANLQAKRAAKNAKTSSKKRAPAGNDIMSRLSRKRAKKEEDN</sequence>
<dbReference type="FunFam" id="3.20.20.150:FF:000001">
    <property type="entry name" value="Probable endonuclease 4"/>
    <property type="match status" value="1"/>
</dbReference>
<comment type="similarity">
    <text evidence="2">Belongs to the AP endonuclease 2 family.</text>
</comment>
<reference evidence="11 12" key="1">
    <citation type="journal article" date="2011" name="Proc. Natl. Acad. Sci. U.S.A.">
        <title>Evolutionary erosion of yeast sex chromosomes by mating-type switching accidents.</title>
        <authorList>
            <person name="Gordon J.L."/>
            <person name="Armisen D."/>
            <person name="Proux-Wera E."/>
            <person name="Oheigeartaigh S.S."/>
            <person name="Byrne K.P."/>
            <person name="Wolfe K.H."/>
        </authorList>
    </citation>
    <scope>NUCLEOTIDE SEQUENCE [LARGE SCALE GENOMIC DNA]</scope>
    <source>
        <strain evidence="12">ATCC 34711 / CBS 6284 / DSM 70876 / NBRC 10599 / NRRL Y-10934 / UCD 77-7</strain>
    </source>
</reference>
<feature type="region of interest" description="Disordered" evidence="9">
    <location>
        <begin position="325"/>
        <end position="372"/>
    </location>
</feature>
<evidence type="ECO:0000256" key="9">
    <source>
        <dbReference type="SAM" id="MobiDB-lite"/>
    </source>
</evidence>
<dbReference type="OMA" id="HPGSHLR"/>
<gene>
    <name evidence="11" type="primary">TBLA0I01300</name>
    <name evidence="11" type="ORF">TBLA_0I01300</name>
</gene>
<comment type="cofactor">
    <cofactor evidence="1">
        <name>Zn(2+)</name>
        <dbReference type="ChEBI" id="CHEBI:29105"/>
    </cofactor>
</comment>
<evidence type="ECO:0000256" key="5">
    <source>
        <dbReference type="ARBA" id="ARBA00022763"/>
    </source>
</evidence>
<evidence type="ECO:0000256" key="6">
    <source>
        <dbReference type="ARBA" id="ARBA00022801"/>
    </source>
</evidence>
<dbReference type="PROSITE" id="PS00730">
    <property type="entry name" value="AP_NUCLEASE_F2_2"/>
    <property type="match status" value="1"/>
</dbReference>
<dbReference type="InterPro" id="IPR013022">
    <property type="entry name" value="Xyl_isomerase-like_TIM-brl"/>
</dbReference>
<dbReference type="SMART" id="SM00518">
    <property type="entry name" value="AP2Ec"/>
    <property type="match status" value="1"/>
</dbReference>
<dbReference type="Pfam" id="PF01261">
    <property type="entry name" value="AP_endonuc_2"/>
    <property type="match status" value="1"/>
</dbReference>
<evidence type="ECO:0000256" key="2">
    <source>
        <dbReference type="ARBA" id="ARBA00005340"/>
    </source>
</evidence>
<dbReference type="OrthoDB" id="7663182at2759"/>
<evidence type="ECO:0000256" key="7">
    <source>
        <dbReference type="ARBA" id="ARBA00022833"/>
    </source>
</evidence>
<keyword evidence="4" id="KW-0479">Metal-binding</keyword>
<keyword evidence="5" id="KW-0227">DNA damage</keyword>
<dbReference type="GO" id="GO:0005739">
    <property type="term" value="C:mitochondrion"/>
    <property type="evidence" value="ECO:0007669"/>
    <property type="project" value="EnsemblFungi"/>
</dbReference>
<evidence type="ECO:0000256" key="1">
    <source>
        <dbReference type="ARBA" id="ARBA00001947"/>
    </source>
</evidence>
<feature type="compositionally biased region" description="Basic residues" evidence="9">
    <location>
        <begin position="338"/>
        <end position="351"/>
    </location>
</feature>
<keyword evidence="8" id="KW-0234">DNA repair</keyword>
<dbReference type="KEGG" id="tbl:TBLA_0I01300"/>
<protein>
    <recommendedName>
        <fullName evidence="3">Apurinic-apyrimidinic endonuclease 1</fullName>
    </recommendedName>
</protein>
<keyword evidence="6" id="KW-0378">Hydrolase</keyword>
<dbReference type="GO" id="GO:0006284">
    <property type="term" value="P:base-excision repair"/>
    <property type="evidence" value="ECO:0007669"/>
    <property type="project" value="EnsemblFungi"/>
</dbReference>
<name>I2H8T8_HENB6</name>
<dbReference type="InterPro" id="IPR018246">
    <property type="entry name" value="AP_endonuc_F2_Zn_BS"/>
</dbReference>
<dbReference type="AlphaFoldDB" id="I2H8T8"/>
<dbReference type="GO" id="GO:0005634">
    <property type="term" value="C:nucleus"/>
    <property type="evidence" value="ECO:0007669"/>
    <property type="project" value="EnsemblFungi"/>
</dbReference>
<evidence type="ECO:0000259" key="10">
    <source>
        <dbReference type="Pfam" id="PF01261"/>
    </source>
</evidence>
<organism evidence="11 12">
    <name type="scientific">Henningerozyma blattae (strain ATCC 34711 / CBS 6284 / DSM 70876 / NBRC 10599 / NRRL Y-10934 / UCD 77-7)</name>
    <name type="common">Yeast</name>
    <name type="synonym">Tetrapisispora blattae</name>
    <dbReference type="NCBI Taxonomy" id="1071380"/>
    <lineage>
        <taxon>Eukaryota</taxon>
        <taxon>Fungi</taxon>
        <taxon>Dikarya</taxon>
        <taxon>Ascomycota</taxon>
        <taxon>Saccharomycotina</taxon>
        <taxon>Saccharomycetes</taxon>
        <taxon>Saccharomycetales</taxon>
        <taxon>Saccharomycetaceae</taxon>
        <taxon>Henningerozyma</taxon>
    </lineage>
</organism>
<dbReference type="PANTHER" id="PTHR21445">
    <property type="entry name" value="ENDONUCLEASE IV ENDODEOXYRIBONUCLEASE IV"/>
    <property type="match status" value="1"/>
</dbReference>
<dbReference type="FunCoup" id="I2H8T8">
    <property type="interactions" value="72"/>
</dbReference>
<dbReference type="HAMAP" id="MF_00152">
    <property type="entry name" value="Nfo"/>
    <property type="match status" value="1"/>
</dbReference>
<evidence type="ECO:0000313" key="12">
    <source>
        <dbReference type="Proteomes" id="UP000002866"/>
    </source>
</evidence>
<evidence type="ECO:0000313" key="11">
    <source>
        <dbReference type="EMBL" id="CCH62790.1"/>
    </source>
</evidence>
<dbReference type="Proteomes" id="UP000002866">
    <property type="component" value="Chromosome 9"/>
</dbReference>
<dbReference type="InterPro" id="IPR001719">
    <property type="entry name" value="AP_endonuc_2"/>
</dbReference>
<dbReference type="InParanoid" id="I2H8T8"/>
<dbReference type="EMBL" id="HE806324">
    <property type="protein sequence ID" value="CCH62790.1"/>
    <property type="molecule type" value="Genomic_DNA"/>
</dbReference>
<dbReference type="GO" id="GO:0017005">
    <property type="term" value="F:3'-tyrosyl-DNA phosphodiesterase activity"/>
    <property type="evidence" value="ECO:0007669"/>
    <property type="project" value="EnsemblFungi"/>
</dbReference>
<accession>I2H8T8</accession>
<dbReference type="CDD" id="cd00019">
    <property type="entry name" value="AP2Ec"/>
    <property type="match status" value="1"/>
</dbReference>
<dbReference type="HOGENOM" id="CLU_025885_1_0_1"/>
<dbReference type="Gene3D" id="3.20.20.150">
    <property type="entry name" value="Divalent-metal-dependent TIM barrel enzymes"/>
    <property type="match status" value="1"/>
</dbReference>
<dbReference type="GO" id="GO:0008311">
    <property type="term" value="F:double-stranded DNA 3'-5' DNA exonuclease activity"/>
    <property type="evidence" value="ECO:0007669"/>
    <property type="project" value="EnsemblFungi"/>
</dbReference>
<dbReference type="SUPFAM" id="SSF51658">
    <property type="entry name" value="Xylose isomerase-like"/>
    <property type="match status" value="1"/>
</dbReference>
<evidence type="ECO:0000256" key="3">
    <source>
        <dbReference type="ARBA" id="ARBA00021759"/>
    </source>
</evidence>
<dbReference type="PROSITE" id="PS51432">
    <property type="entry name" value="AP_NUCLEASE_F2_4"/>
    <property type="match status" value="1"/>
</dbReference>
<evidence type="ECO:0000256" key="4">
    <source>
        <dbReference type="ARBA" id="ARBA00022723"/>
    </source>
</evidence>
<dbReference type="RefSeq" id="XP_004182309.1">
    <property type="nucleotide sequence ID" value="XM_004182261.1"/>
</dbReference>
<dbReference type="NCBIfam" id="TIGR00587">
    <property type="entry name" value="nfo"/>
    <property type="match status" value="1"/>
</dbReference>
<keyword evidence="7" id="KW-0862">Zinc</keyword>
<dbReference type="PROSITE" id="PS00729">
    <property type="entry name" value="AP_NUCLEASE_F2_1"/>
    <property type="match status" value="1"/>
</dbReference>
<dbReference type="GO" id="GO:0008270">
    <property type="term" value="F:zinc ion binding"/>
    <property type="evidence" value="ECO:0007669"/>
    <property type="project" value="InterPro"/>
</dbReference>